<name>A0ABR7AXL8_9PSED</name>
<evidence type="ECO:0000313" key="3">
    <source>
        <dbReference type="Proteomes" id="UP000651852"/>
    </source>
</evidence>
<proteinExistence type="predicted"/>
<dbReference type="RefSeq" id="WP_187521016.1">
    <property type="nucleotide sequence ID" value="NZ_JACONW010000024.1"/>
</dbReference>
<dbReference type="PROSITE" id="PS50943">
    <property type="entry name" value="HTH_CROC1"/>
    <property type="match status" value="1"/>
</dbReference>
<sequence length="297" mass="32682">MQRIQELRTTLGVPMADFAKALGVSEQVVGQWESGEAEPGVPALRDIATLLGTNVDDLMDFATSGRRITSQHWVPGDDAIFDGFWGRMGLLLPGETSCSWYPITFTEYSQVADSLSIEHAEPQWLVVSTLNNRKLLINPALIRRIRLLDDAADRPEDDAWQLGWDSEEGLTPELYRALGEYFTDELAFDTNNSPVAQQVIHTMIAQHDLTSAKVMHLISNTHVHLASGSTASIRAANADIYNLVLDAYAGMPLGISLSTRDSEEENHFSPSQVALVDIPLLQYQAAEIEASAEMEGV</sequence>
<protein>
    <submittedName>
        <fullName evidence="2">Helix-turn-helix transcriptional regulator</fullName>
    </submittedName>
</protein>
<dbReference type="InterPro" id="IPR010982">
    <property type="entry name" value="Lambda_DNA-bd_dom_sf"/>
</dbReference>
<accession>A0ABR7AXL8</accession>
<evidence type="ECO:0000259" key="1">
    <source>
        <dbReference type="PROSITE" id="PS50943"/>
    </source>
</evidence>
<gene>
    <name evidence="2" type="ORF">H8S59_07630</name>
</gene>
<dbReference type="SUPFAM" id="SSF47413">
    <property type="entry name" value="lambda repressor-like DNA-binding domains"/>
    <property type="match status" value="1"/>
</dbReference>
<reference evidence="2 3" key="1">
    <citation type="submission" date="2020-08" db="EMBL/GenBank/DDBJ databases">
        <title>Putative novel bacterial strains isolated from necrotic wheat leaf tissues caused by Xanthomonas translucens.</title>
        <authorList>
            <person name="Tambong J.T."/>
        </authorList>
    </citation>
    <scope>NUCLEOTIDE SEQUENCE [LARGE SCALE GENOMIC DNA]</scope>
    <source>
        <strain evidence="2 3">DOAB 1069</strain>
    </source>
</reference>
<dbReference type="EMBL" id="JACONW010000024">
    <property type="protein sequence ID" value="MBC3949634.1"/>
    <property type="molecule type" value="Genomic_DNA"/>
</dbReference>
<keyword evidence="3" id="KW-1185">Reference proteome</keyword>
<evidence type="ECO:0000313" key="2">
    <source>
        <dbReference type="EMBL" id="MBC3949634.1"/>
    </source>
</evidence>
<dbReference type="Gene3D" id="1.10.260.40">
    <property type="entry name" value="lambda repressor-like DNA-binding domains"/>
    <property type="match status" value="1"/>
</dbReference>
<dbReference type="SMART" id="SM00530">
    <property type="entry name" value="HTH_XRE"/>
    <property type="match status" value="1"/>
</dbReference>
<feature type="domain" description="HTH cro/C1-type" evidence="1">
    <location>
        <begin position="4"/>
        <end position="58"/>
    </location>
</feature>
<dbReference type="CDD" id="cd00093">
    <property type="entry name" value="HTH_XRE"/>
    <property type="match status" value="1"/>
</dbReference>
<dbReference type="Pfam" id="PF01381">
    <property type="entry name" value="HTH_3"/>
    <property type="match status" value="1"/>
</dbReference>
<dbReference type="Proteomes" id="UP000651852">
    <property type="component" value="Unassembled WGS sequence"/>
</dbReference>
<comment type="caution">
    <text evidence="2">The sequence shown here is derived from an EMBL/GenBank/DDBJ whole genome shotgun (WGS) entry which is preliminary data.</text>
</comment>
<organism evidence="2 3">
    <name type="scientific">Pseudomonas folii</name>
    <dbReference type="NCBI Taxonomy" id="2762593"/>
    <lineage>
        <taxon>Bacteria</taxon>
        <taxon>Pseudomonadati</taxon>
        <taxon>Pseudomonadota</taxon>
        <taxon>Gammaproteobacteria</taxon>
        <taxon>Pseudomonadales</taxon>
        <taxon>Pseudomonadaceae</taxon>
        <taxon>Pseudomonas</taxon>
    </lineage>
</organism>
<dbReference type="InterPro" id="IPR001387">
    <property type="entry name" value="Cro/C1-type_HTH"/>
</dbReference>